<feature type="transmembrane region" description="Helical" evidence="1">
    <location>
        <begin position="255"/>
        <end position="276"/>
    </location>
</feature>
<feature type="transmembrane region" description="Helical" evidence="1">
    <location>
        <begin position="95"/>
        <end position="118"/>
    </location>
</feature>
<keyword evidence="1" id="KW-1133">Transmembrane helix</keyword>
<comment type="caution">
    <text evidence="3">The sequence shown here is derived from an EMBL/GenBank/DDBJ whole genome shotgun (WGS) entry which is preliminary data.</text>
</comment>
<evidence type="ECO:0000313" key="4">
    <source>
        <dbReference type="Proteomes" id="UP000292702"/>
    </source>
</evidence>
<dbReference type="InterPro" id="IPR045340">
    <property type="entry name" value="DUF6533"/>
</dbReference>
<keyword evidence="4" id="KW-1185">Reference proteome</keyword>
<feature type="transmembrane region" description="Helical" evidence="1">
    <location>
        <begin position="45"/>
        <end position="68"/>
    </location>
</feature>
<dbReference type="AlphaFoldDB" id="A0A4V2MVV5"/>
<evidence type="ECO:0000256" key="1">
    <source>
        <dbReference type="SAM" id="Phobius"/>
    </source>
</evidence>
<keyword evidence="1" id="KW-0472">Membrane</keyword>
<dbReference type="Proteomes" id="UP000292702">
    <property type="component" value="Unassembled WGS sequence"/>
</dbReference>
<evidence type="ECO:0000259" key="2">
    <source>
        <dbReference type="Pfam" id="PF20151"/>
    </source>
</evidence>
<proteinExistence type="predicted"/>
<gene>
    <name evidence="3" type="ORF">EIP91_004764</name>
</gene>
<protein>
    <recommendedName>
        <fullName evidence="2">DUF6533 domain-containing protein</fullName>
    </recommendedName>
</protein>
<dbReference type="Pfam" id="PF20151">
    <property type="entry name" value="DUF6533"/>
    <property type="match status" value="1"/>
</dbReference>
<dbReference type="EMBL" id="RWJN01000266">
    <property type="protein sequence ID" value="TCD63917.1"/>
    <property type="molecule type" value="Genomic_DNA"/>
</dbReference>
<evidence type="ECO:0000313" key="3">
    <source>
        <dbReference type="EMBL" id="TCD63917.1"/>
    </source>
</evidence>
<keyword evidence="1" id="KW-0812">Transmembrane</keyword>
<sequence length="373" mass="41444">MSQYLPTSPEAMMMYSCYSTTLALAGYDILLTFSREVECIWRRKWSFVTILFVSQRYFVIFGAILRYLNPWTLATDRALDFAIADGLKYRINRCMAVDCMTFVTSILCLLGTAGFTALRTWALYGRFNASVFAVLVCSMFEPFVNIYNYSRTKGFFIDEGGCGYLNNDHPADAYCSSFPDTAHEEMSHSLRSILIITWHTTTDARRASSHVKHFTPKLSMVLLEAGTTYFVLLSFLNIATLTLDIIVFLHPDVSYLQALVLVPQTLAPVLIARFILDLRTTSDQSLSTQSSVRFNISELGRSSGPSALGVATVATGISGYQPEKDHGVNDIPMELSPTGSNGLGSTYFHSVQGSPQVGEPCQRETVYHVSEAV</sequence>
<dbReference type="OrthoDB" id="2755049at2759"/>
<accession>A0A4V2MVV5</accession>
<organism evidence="3 4">
    <name type="scientific">Steccherinum ochraceum</name>
    <dbReference type="NCBI Taxonomy" id="92696"/>
    <lineage>
        <taxon>Eukaryota</taxon>
        <taxon>Fungi</taxon>
        <taxon>Dikarya</taxon>
        <taxon>Basidiomycota</taxon>
        <taxon>Agaricomycotina</taxon>
        <taxon>Agaricomycetes</taxon>
        <taxon>Polyporales</taxon>
        <taxon>Steccherinaceae</taxon>
        <taxon>Steccherinum</taxon>
    </lineage>
</organism>
<feature type="transmembrane region" description="Helical" evidence="1">
    <location>
        <begin position="12"/>
        <end position="33"/>
    </location>
</feature>
<feature type="transmembrane region" description="Helical" evidence="1">
    <location>
        <begin position="229"/>
        <end position="249"/>
    </location>
</feature>
<feature type="domain" description="DUF6533" evidence="2">
    <location>
        <begin position="22"/>
        <end position="61"/>
    </location>
</feature>
<reference evidence="3 4" key="1">
    <citation type="submission" date="2018-11" db="EMBL/GenBank/DDBJ databases">
        <title>Genome assembly of Steccherinum ochraceum LE-BIN_3174, the white-rot fungus of the Steccherinaceae family (The Residual Polyporoid clade, Polyporales, Basidiomycota).</title>
        <authorList>
            <person name="Fedorova T.V."/>
            <person name="Glazunova O.A."/>
            <person name="Landesman E.O."/>
            <person name="Moiseenko K.V."/>
            <person name="Psurtseva N.V."/>
            <person name="Savinova O.S."/>
            <person name="Shakhova N.V."/>
            <person name="Tyazhelova T.V."/>
            <person name="Vasina D.V."/>
        </authorList>
    </citation>
    <scope>NUCLEOTIDE SEQUENCE [LARGE SCALE GENOMIC DNA]</scope>
    <source>
        <strain evidence="3 4">LE-BIN_3174</strain>
    </source>
</reference>
<name>A0A4V2MVV5_9APHY</name>